<dbReference type="RefSeq" id="XP_047736997.1">
    <property type="nucleotide sequence ID" value="XM_047881041.1"/>
</dbReference>
<dbReference type="InterPro" id="IPR011701">
    <property type="entry name" value="MFS"/>
</dbReference>
<keyword evidence="3" id="KW-0472">Membrane</keyword>
<feature type="transmembrane region" description="Helical" evidence="3">
    <location>
        <begin position="133"/>
        <end position="154"/>
    </location>
</feature>
<dbReference type="AlphaFoldDB" id="A0A979FJU4"/>
<evidence type="ECO:0000256" key="1">
    <source>
        <dbReference type="ARBA" id="ARBA00004141"/>
    </source>
</evidence>
<name>A0A979FJU4_HYAAZ</name>
<evidence type="ECO:0000313" key="5">
    <source>
        <dbReference type="Proteomes" id="UP000694843"/>
    </source>
</evidence>
<feature type="transmembrane region" description="Helical" evidence="3">
    <location>
        <begin position="266"/>
        <end position="285"/>
    </location>
</feature>
<dbReference type="Proteomes" id="UP000694843">
    <property type="component" value="Unplaced"/>
</dbReference>
<reference evidence="6" key="1">
    <citation type="submission" date="2025-08" db="UniProtKB">
        <authorList>
            <consortium name="RefSeq"/>
        </authorList>
    </citation>
    <scope>IDENTIFICATION</scope>
    <source>
        <tissue evidence="6">Whole organism</tissue>
    </source>
</reference>
<feature type="region of interest" description="Disordered" evidence="2">
    <location>
        <begin position="453"/>
        <end position="472"/>
    </location>
</feature>
<accession>A0A979FJU4</accession>
<dbReference type="GeneID" id="125178084"/>
<dbReference type="GO" id="GO:0008028">
    <property type="term" value="F:monocarboxylic acid transmembrane transporter activity"/>
    <property type="evidence" value="ECO:0007669"/>
    <property type="project" value="TreeGrafter"/>
</dbReference>
<dbReference type="Pfam" id="PF07690">
    <property type="entry name" value="MFS_1"/>
    <property type="match status" value="1"/>
</dbReference>
<dbReference type="GO" id="GO:0016020">
    <property type="term" value="C:membrane"/>
    <property type="evidence" value="ECO:0007669"/>
    <property type="project" value="UniProtKB-SubCell"/>
</dbReference>
<feature type="transmembrane region" description="Helical" evidence="3">
    <location>
        <begin position="77"/>
        <end position="94"/>
    </location>
</feature>
<dbReference type="SUPFAM" id="SSF103473">
    <property type="entry name" value="MFS general substrate transporter"/>
    <property type="match status" value="1"/>
</dbReference>
<dbReference type="Gene3D" id="1.20.1250.20">
    <property type="entry name" value="MFS general substrate transporter like domains"/>
    <property type="match status" value="1"/>
</dbReference>
<dbReference type="InterPro" id="IPR036259">
    <property type="entry name" value="MFS_trans_sf"/>
</dbReference>
<feature type="transmembrane region" description="Helical" evidence="3">
    <location>
        <begin position="418"/>
        <end position="441"/>
    </location>
</feature>
<gene>
    <name evidence="6" type="primary">LOC125178084</name>
</gene>
<evidence type="ECO:0000259" key="4">
    <source>
        <dbReference type="PROSITE" id="PS50850"/>
    </source>
</evidence>
<dbReference type="OMA" id="HEPRSER"/>
<dbReference type="PROSITE" id="PS50850">
    <property type="entry name" value="MFS"/>
    <property type="match status" value="1"/>
</dbReference>
<sequence length="562" mass="59925">MCRFNFLQFNAIESVWIHFFITPGIYYSQGVFFVPVLEAFGESRARTAWAFSINSAVHQLAGPLGGVIIRKIGPRKTLFMSGIVAALGYLGSAFGQSLYILYISLGVVNGVGTCLNYYAWIVGLSLYFVEKRGLMMGLAMAGSGVGVLTIGPAIAKAVPEIGWRESMILCAGLSLLFGIFGAPVSRKVPNKGMDESDKKFVDVVTGKCRAIWEVVPSLCSCGVYQVKPQNLGNNASDTIVAGGLVQGNESTKDDYLLSSHRTQWRVLLFSSVLYTVASSAFFTLLKDWINKIGLEDITPTALILIGVGDIVGRLVAGVATWQLAKHRTSDVILIGVAQLLLSSALVGAAFTESSVGVLASVFGIGTSMGFQMVLMAVSPMKNNNIEGLGVILLLGGLGALVGPPMAGYLVDELDNYKYALMATAAAPMLGAVICLLCFSIIKCKIQSSQPGAVLSRRASPSKTEDTKSSNASFVGRRGQGSLFISHPLGSTVGADVQECDPLLDQECNAAHANTRAYSEPIAAAEPAPAPTMSVVRPLHTRRSKVRPPEPPRFRRPVRDHGH</sequence>
<feature type="transmembrane region" description="Helical" evidence="3">
    <location>
        <begin position="15"/>
        <end position="37"/>
    </location>
</feature>
<dbReference type="KEGG" id="hazt:125178084"/>
<comment type="subcellular location">
    <subcellularLocation>
        <location evidence="1">Membrane</location>
        <topology evidence="1">Multi-pass membrane protein</topology>
    </subcellularLocation>
</comment>
<feature type="transmembrane region" description="Helical" evidence="3">
    <location>
        <begin position="100"/>
        <end position="121"/>
    </location>
</feature>
<dbReference type="InterPro" id="IPR050327">
    <property type="entry name" value="Proton-linked_MCT"/>
</dbReference>
<evidence type="ECO:0000256" key="3">
    <source>
        <dbReference type="SAM" id="Phobius"/>
    </source>
</evidence>
<evidence type="ECO:0000256" key="2">
    <source>
        <dbReference type="SAM" id="MobiDB-lite"/>
    </source>
</evidence>
<feature type="transmembrane region" description="Helical" evidence="3">
    <location>
        <begin position="388"/>
        <end position="406"/>
    </location>
</feature>
<feature type="transmembrane region" description="Helical" evidence="3">
    <location>
        <begin position="331"/>
        <end position="350"/>
    </location>
</feature>
<organism evidence="5 6">
    <name type="scientific">Hyalella azteca</name>
    <name type="common">Amphipod</name>
    <dbReference type="NCBI Taxonomy" id="294128"/>
    <lineage>
        <taxon>Eukaryota</taxon>
        <taxon>Metazoa</taxon>
        <taxon>Ecdysozoa</taxon>
        <taxon>Arthropoda</taxon>
        <taxon>Crustacea</taxon>
        <taxon>Multicrustacea</taxon>
        <taxon>Malacostraca</taxon>
        <taxon>Eumalacostraca</taxon>
        <taxon>Peracarida</taxon>
        <taxon>Amphipoda</taxon>
        <taxon>Senticaudata</taxon>
        <taxon>Talitrida</taxon>
        <taxon>Talitroidea</taxon>
        <taxon>Hyalellidae</taxon>
        <taxon>Hyalella</taxon>
    </lineage>
</organism>
<dbReference type="PANTHER" id="PTHR11360">
    <property type="entry name" value="MONOCARBOXYLATE TRANSPORTER"/>
    <property type="match status" value="1"/>
</dbReference>
<feature type="transmembrane region" description="Helical" evidence="3">
    <location>
        <begin position="166"/>
        <end position="184"/>
    </location>
</feature>
<evidence type="ECO:0000313" key="6">
    <source>
        <dbReference type="RefSeq" id="XP_047736997.1"/>
    </source>
</evidence>
<dbReference type="PANTHER" id="PTHR11360:SF310">
    <property type="entry name" value="MONOCARBOXYLATE TRANSPORTER 9-LIKE"/>
    <property type="match status" value="1"/>
</dbReference>
<dbReference type="OrthoDB" id="5667at2759"/>
<feature type="transmembrane region" description="Helical" evidence="3">
    <location>
        <begin position="297"/>
        <end position="319"/>
    </location>
</feature>
<feature type="domain" description="Major facilitator superfamily (MFS) profile" evidence="4">
    <location>
        <begin position="1"/>
        <end position="442"/>
    </location>
</feature>
<keyword evidence="3" id="KW-0812">Transmembrane</keyword>
<keyword evidence="3" id="KW-1133">Transmembrane helix</keyword>
<feature type="transmembrane region" description="Helical" evidence="3">
    <location>
        <begin position="356"/>
        <end position="376"/>
    </location>
</feature>
<protein>
    <submittedName>
        <fullName evidence="6">Monocarboxylate transporter 13-like</fullName>
    </submittedName>
</protein>
<keyword evidence="5" id="KW-1185">Reference proteome</keyword>
<dbReference type="InterPro" id="IPR020846">
    <property type="entry name" value="MFS_dom"/>
</dbReference>
<proteinExistence type="predicted"/>
<feature type="region of interest" description="Disordered" evidence="2">
    <location>
        <begin position="524"/>
        <end position="562"/>
    </location>
</feature>
<feature type="compositionally biased region" description="Basic and acidic residues" evidence="2">
    <location>
        <begin position="546"/>
        <end position="562"/>
    </location>
</feature>